<dbReference type="AlphaFoldDB" id="A0A9X2FI64"/>
<dbReference type="PANTHER" id="PTHR47235:SF1">
    <property type="entry name" value="BLR6548 PROTEIN"/>
    <property type="match status" value="1"/>
</dbReference>
<dbReference type="InterPro" id="IPR028082">
    <property type="entry name" value="Peripla_BP_I"/>
</dbReference>
<name>A0A9X2FI64_9BACT</name>
<dbReference type="GO" id="GO:0006865">
    <property type="term" value="P:amino acid transport"/>
    <property type="evidence" value="ECO:0007669"/>
    <property type="project" value="UniProtKB-KW"/>
</dbReference>
<keyword evidence="2" id="KW-0813">Transport</keyword>
<dbReference type="Proteomes" id="UP001155241">
    <property type="component" value="Unassembled WGS sequence"/>
</dbReference>
<protein>
    <submittedName>
        <fullName evidence="6">ABC transporter substrate-binding protein</fullName>
    </submittedName>
</protein>
<accession>A0A9X2FI64</accession>
<dbReference type="InterPro" id="IPR000709">
    <property type="entry name" value="Leu_Ile_Val-bd"/>
</dbReference>
<comment type="similarity">
    <text evidence="1">Belongs to the leucine-binding protein family.</text>
</comment>
<dbReference type="Gene3D" id="3.40.50.2300">
    <property type="match status" value="2"/>
</dbReference>
<keyword evidence="7" id="KW-1185">Reference proteome</keyword>
<sequence length="378" mass="40995">MAARAANDDLVFGMSTALTGPAAELGRNMKQGVEAAMAEANAQGGIRGRQLRLIALDDGYEPDRTAPNMRYLIDNQHVLAIVGNVGTPTAVVAAPIAMRKRTLLFGAFTGAGVLRKNPPVRYVINYRASYAEETGAMVDSLVEQFGLQPQQIAFFTQRDAYGDAGYIGGVQALERHGLPDEARVAHGRYQRNTVAVENALADILMASEPVRAVIMVGAYEPCAAFIRMAKDSGLEAKYLSVSFVGPEPLAEALGAVGDGVIVTQVVPHYDSDSTIVKRYHTALERWDPDARPSFGSLEGYLSMQVLLAGLRTIEGPLDREAIVESLENLGDFDIGLREPLSFSPQDHQASHQVWPTVIRDGRVCPVEWTDLFAEEVRP</sequence>
<evidence type="ECO:0000259" key="5">
    <source>
        <dbReference type="Pfam" id="PF13458"/>
    </source>
</evidence>
<proteinExistence type="inferred from homology"/>
<dbReference type="EMBL" id="JAMXLR010000092">
    <property type="protein sequence ID" value="MCO6047554.1"/>
    <property type="molecule type" value="Genomic_DNA"/>
</dbReference>
<dbReference type="CDD" id="cd19978">
    <property type="entry name" value="PBP1_ABC_ligand_binding-like"/>
    <property type="match status" value="1"/>
</dbReference>
<keyword evidence="3" id="KW-0732">Signal</keyword>
<evidence type="ECO:0000256" key="4">
    <source>
        <dbReference type="ARBA" id="ARBA00022970"/>
    </source>
</evidence>
<evidence type="ECO:0000256" key="2">
    <source>
        <dbReference type="ARBA" id="ARBA00022448"/>
    </source>
</evidence>
<organism evidence="6 7">
    <name type="scientific">Aeoliella straminimaris</name>
    <dbReference type="NCBI Taxonomy" id="2954799"/>
    <lineage>
        <taxon>Bacteria</taxon>
        <taxon>Pseudomonadati</taxon>
        <taxon>Planctomycetota</taxon>
        <taxon>Planctomycetia</taxon>
        <taxon>Pirellulales</taxon>
        <taxon>Lacipirellulaceae</taxon>
        <taxon>Aeoliella</taxon>
    </lineage>
</organism>
<reference evidence="6" key="1">
    <citation type="submission" date="2022-06" db="EMBL/GenBank/DDBJ databases">
        <title>Aeoliella straminimaris, a novel planctomycete from sediments.</title>
        <authorList>
            <person name="Vitorino I.R."/>
            <person name="Lage O.M."/>
        </authorList>
    </citation>
    <scope>NUCLEOTIDE SEQUENCE</scope>
    <source>
        <strain evidence="6">ICT_H6.2</strain>
    </source>
</reference>
<dbReference type="Pfam" id="PF13458">
    <property type="entry name" value="Peripla_BP_6"/>
    <property type="match status" value="1"/>
</dbReference>
<keyword evidence="4" id="KW-0029">Amino-acid transport</keyword>
<dbReference type="InterPro" id="IPR028081">
    <property type="entry name" value="Leu-bd"/>
</dbReference>
<evidence type="ECO:0000256" key="1">
    <source>
        <dbReference type="ARBA" id="ARBA00010062"/>
    </source>
</evidence>
<evidence type="ECO:0000313" key="6">
    <source>
        <dbReference type="EMBL" id="MCO6047554.1"/>
    </source>
</evidence>
<comment type="caution">
    <text evidence="6">The sequence shown here is derived from an EMBL/GenBank/DDBJ whole genome shotgun (WGS) entry which is preliminary data.</text>
</comment>
<evidence type="ECO:0000256" key="3">
    <source>
        <dbReference type="ARBA" id="ARBA00022729"/>
    </source>
</evidence>
<gene>
    <name evidence="6" type="ORF">NG895_26925</name>
</gene>
<feature type="domain" description="Leucine-binding protein" evidence="5">
    <location>
        <begin position="12"/>
        <end position="361"/>
    </location>
</feature>
<dbReference type="SUPFAM" id="SSF53822">
    <property type="entry name" value="Periplasmic binding protein-like I"/>
    <property type="match status" value="1"/>
</dbReference>
<dbReference type="PRINTS" id="PR00337">
    <property type="entry name" value="LEUILEVALBP"/>
</dbReference>
<dbReference type="PANTHER" id="PTHR47235">
    <property type="entry name" value="BLR6548 PROTEIN"/>
    <property type="match status" value="1"/>
</dbReference>
<evidence type="ECO:0000313" key="7">
    <source>
        <dbReference type="Proteomes" id="UP001155241"/>
    </source>
</evidence>